<evidence type="ECO:0000313" key="3">
    <source>
        <dbReference type="Proteomes" id="UP000624325"/>
    </source>
</evidence>
<dbReference type="EMBL" id="BONC01000016">
    <property type="protein sequence ID" value="GIF56685.1"/>
    <property type="molecule type" value="Genomic_DNA"/>
</dbReference>
<keyword evidence="3" id="KW-1185">Reference proteome</keyword>
<name>A0ABQ4C1M1_9ACTN</name>
<gene>
    <name evidence="2" type="ORF">Air01nite_27800</name>
</gene>
<comment type="caution">
    <text evidence="2">The sequence shown here is derived from an EMBL/GenBank/DDBJ whole genome shotgun (WGS) entry which is preliminary data.</text>
</comment>
<protein>
    <recommendedName>
        <fullName evidence="1">DUF7662 domain-containing protein</fullName>
    </recommendedName>
</protein>
<feature type="domain" description="DUF7662" evidence="1">
    <location>
        <begin position="17"/>
        <end position="97"/>
    </location>
</feature>
<proteinExistence type="predicted"/>
<reference evidence="2 3" key="1">
    <citation type="submission" date="2021-01" db="EMBL/GenBank/DDBJ databases">
        <title>Whole genome shotgun sequence of Asanoa iriomotensis NBRC 100142.</title>
        <authorList>
            <person name="Komaki H."/>
            <person name="Tamura T."/>
        </authorList>
    </citation>
    <scope>NUCLEOTIDE SEQUENCE [LARGE SCALE GENOMIC DNA]</scope>
    <source>
        <strain evidence="2 3">NBRC 100142</strain>
    </source>
</reference>
<dbReference type="Pfam" id="PF24698">
    <property type="entry name" value="DUF7662"/>
    <property type="match status" value="1"/>
</dbReference>
<evidence type="ECO:0000313" key="2">
    <source>
        <dbReference type="EMBL" id="GIF56685.1"/>
    </source>
</evidence>
<accession>A0ABQ4C1M1</accession>
<dbReference type="Proteomes" id="UP000624325">
    <property type="component" value="Unassembled WGS sequence"/>
</dbReference>
<sequence>MYTAGRECTLTSMASVYEPLAEWLQRHGGATITLDFGQIETILGRRLPPSAHRYDRWWSNEDDPASTHSQSRRGWMAGGYAVSSVDRNFSSVTFVRNTE</sequence>
<evidence type="ECO:0000259" key="1">
    <source>
        <dbReference type="Pfam" id="PF24698"/>
    </source>
</evidence>
<organism evidence="2 3">
    <name type="scientific">Asanoa iriomotensis</name>
    <dbReference type="NCBI Taxonomy" id="234613"/>
    <lineage>
        <taxon>Bacteria</taxon>
        <taxon>Bacillati</taxon>
        <taxon>Actinomycetota</taxon>
        <taxon>Actinomycetes</taxon>
        <taxon>Micromonosporales</taxon>
        <taxon>Micromonosporaceae</taxon>
        <taxon>Asanoa</taxon>
    </lineage>
</organism>
<dbReference type="InterPro" id="IPR056079">
    <property type="entry name" value="DUF7662"/>
</dbReference>